<dbReference type="InterPro" id="IPR036709">
    <property type="entry name" value="Autotransporte_beta_dom_sf"/>
</dbReference>
<dbReference type="InterPro" id="IPR013425">
    <property type="entry name" value="Autotrns_rpt"/>
</dbReference>
<evidence type="ECO:0000259" key="3">
    <source>
        <dbReference type="PROSITE" id="PS51208"/>
    </source>
</evidence>
<dbReference type="InterPro" id="IPR011050">
    <property type="entry name" value="Pectin_lyase_fold/virulence"/>
</dbReference>
<organism evidence="4 5">
    <name type="scientific">Sphingobium jiangsuense</name>
    <dbReference type="NCBI Taxonomy" id="870476"/>
    <lineage>
        <taxon>Bacteria</taxon>
        <taxon>Pseudomonadati</taxon>
        <taxon>Pseudomonadota</taxon>
        <taxon>Alphaproteobacteria</taxon>
        <taxon>Sphingomonadales</taxon>
        <taxon>Sphingomonadaceae</taxon>
        <taxon>Sphingobium</taxon>
    </lineage>
</organism>
<dbReference type="PANTHER" id="PTHR35037">
    <property type="entry name" value="C-TERMINAL REGION OF AIDA-LIKE PROTEIN"/>
    <property type="match status" value="1"/>
</dbReference>
<dbReference type="InterPro" id="IPR012332">
    <property type="entry name" value="Autotransporter_pectin_lyase_C"/>
</dbReference>
<dbReference type="Gene3D" id="2.160.20.20">
    <property type="match status" value="1"/>
</dbReference>
<dbReference type="NCBIfam" id="TIGR02601">
    <property type="entry name" value="autotrns_rpt"/>
    <property type="match status" value="2"/>
</dbReference>
<evidence type="ECO:0000313" key="5">
    <source>
        <dbReference type="Proteomes" id="UP000571950"/>
    </source>
</evidence>
<dbReference type="SUPFAM" id="SSF51126">
    <property type="entry name" value="Pectin lyase-like"/>
    <property type="match status" value="1"/>
</dbReference>
<sequence length="1233" mass="124447">MFASRPFQGRAGAAKPLLLALAASTMLVPASAHANSIILSGDYIKIGLNDKGTLGYGGNTSPGILYDGTGTGTFNPAYDYLTPGTPFEGFVVEGTDGATFRYRNNNSSSVAGIAGTLTDYSGIAYNGTTYDKRAVWSGNIAGLFDITNDYYFNSDSQKIEISTTISALTDLTGLTFSRQIDPDAVAASGDSSATTNIRGTDGVPASDLVYAEALVSKYVIGLYTNSTITHNSAVTGWTQDTASYLAGTNIGNGDNTIGLGFDIGSLLTGESIVINYSYIFGTNIAAAVGGPNNITGTHDVGDLIAGTISPVFDGGTLVFTSPLVLATALSLEAGGGGIDTQGNAVTLSGILSGTGGLTKTGAGTLTLTGANSYSGGTAVTEGRLIGDSQSLQGDIANDGTVEFAQGSDGSYAGALSGTGGLVKSGSGTLTLTGANSHAGGTSVTGGTLVATGNAAIGTGPLTIGAAEFRAGGELSLANAVTLTDSGSTVNSAGHDIVLSGNLSGPGTLNKTGSGTLTLTGTNSQNGIVLAGGVLAFDSDAALGIAGSVVRIEEDTTLRTLADFTISHDLFINDTQRARFDSNGHDIVMAGDITGQGNIEKIGAGTLTLTGSNERVTINVVAGRVVAQSQAAIGGGGGDIFLHQDGGFTAGTDMNISQNVHVVGTNSTFDTGAHDVTLAGSVDGNACFTKTGAGRLSLMAAGGSSEGACIEQGTLAFNNVFQGNVVVGQQGIAGGSGQIAGNVEVNGILSPGNSPGVLVVAGNVTQAAGSTLLLDIDGTTAGTGAGHHDMLVLTGQNSVYTAGGTISPTLRGITGDATNSFTPQLGQTFTVVSAEGGVEGSFAALAQPDAGLAADTRFDVVYRDTTILLAVTPLSYAGFATGDNGRSAGQALDGLRGPAGVRDISATGRLFDGLAGLDAGQLALSMEQLSGSIHASAMDAATLSLRAARAGVGQHLDGADGGRNSLWGSFNRDHVRVKADRSGRGYSAESTTLLVGLDTQATDTLLLGAAFAYGTSDVSTSGLGKSDDDHYQAMLYGRWASRDSYVRGVLSFAIDDYRIDREVALSDGNRTLASRPDGFSWGVDVEAGHRLDLGGVSLTPFAGIAYDRVERDGFAETGDAAVALRFTNDRRNAWQLRGGAKLGTRFAMGGATIAPYAQASVTRELADEATRLDPLLGGVAMTVGAPSMGKTGVQGGAGVEALLSERVALSLGYRYRDMANARQHSANAGISIRW</sequence>
<dbReference type="InterPro" id="IPR051551">
    <property type="entry name" value="Autotransporter_adhesion"/>
</dbReference>
<accession>A0A7W6FRI4</accession>
<dbReference type="PROSITE" id="PS51208">
    <property type="entry name" value="AUTOTRANSPORTER"/>
    <property type="match status" value="1"/>
</dbReference>
<dbReference type="Proteomes" id="UP000571950">
    <property type="component" value="Unassembled WGS sequence"/>
</dbReference>
<dbReference type="PANTHER" id="PTHR35037:SF3">
    <property type="entry name" value="C-TERMINAL REGION OF AIDA-LIKE PROTEIN"/>
    <property type="match status" value="1"/>
</dbReference>
<dbReference type="InterPro" id="IPR005546">
    <property type="entry name" value="Autotransporte_beta"/>
</dbReference>
<dbReference type="Pfam" id="PF12951">
    <property type="entry name" value="PATR"/>
    <property type="match status" value="4"/>
</dbReference>
<comment type="caution">
    <text evidence="4">The sequence shown here is derived from an EMBL/GenBank/DDBJ whole genome shotgun (WGS) entry which is preliminary data.</text>
</comment>
<dbReference type="SUPFAM" id="SSF103515">
    <property type="entry name" value="Autotransporter"/>
    <property type="match status" value="1"/>
</dbReference>
<dbReference type="Pfam" id="PF03797">
    <property type="entry name" value="Autotransporter"/>
    <property type="match status" value="1"/>
</dbReference>
<reference evidence="4 5" key="1">
    <citation type="submission" date="2020-08" db="EMBL/GenBank/DDBJ databases">
        <title>Genomic Encyclopedia of Type Strains, Phase IV (KMG-IV): sequencing the most valuable type-strain genomes for metagenomic binning, comparative biology and taxonomic classification.</title>
        <authorList>
            <person name="Goeker M."/>
        </authorList>
    </citation>
    <scope>NUCLEOTIDE SEQUENCE [LARGE SCALE GENOMIC DNA]</scope>
    <source>
        <strain evidence="4 5">DSM 26189</strain>
    </source>
</reference>
<dbReference type="SMART" id="SM00869">
    <property type="entry name" value="Autotransporter"/>
    <property type="match status" value="1"/>
</dbReference>
<proteinExistence type="predicted"/>
<evidence type="ECO:0000313" key="4">
    <source>
        <dbReference type="EMBL" id="MBB3927089.1"/>
    </source>
</evidence>
<evidence type="ECO:0000256" key="2">
    <source>
        <dbReference type="SAM" id="SignalP"/>
    </source>
</evidence>
<feature type="signal peptide" evidence="2">
    <location>
        <begin position="1"/>
        <end position="34"/>
    </location>
</feature>
<name>A0A7W6FRI4_9SPHN</name>
<gene>
    <name evidence="4" type="ORF">GGR43_002812</name>
</gene>
<dbReference type="AlphaFoldDB" id="A0A7W6FRI4"/>
<feature type="chain" id="PRO_5031322513" evidence="2">
    <location>
        <begin position="35"/>
        <end position="1233"/>
    </location>
</feature>
<dbReference type="Gene3D" id="2.40.128.130">
    <property type="entry name" value="Autotransporter beta-domain"/>
    <property type="match status" value="1"/>
</dbReference>
<dbReference type="RefSeq" id="WP_188072585.1">
    <property type="nucleotide sequence ID" value="NZ_BSPS01000023.1"/>
</dbReference>
<protein>
    <submittedName>
        <fullName evidence="4">Outer membrane autotransporter protein</fullName>
    </submittedName>
</protein>
<keyword evidence="1 2" id="KW-0732">Signal</keyword>
<dbReference type="InterPro" id="IPR006315">
    <property type="entry name" value="OM_autotransptr_brl_dom"/>
</dbReference>
<feature type="domain" description="Autotransporter" evidence="3">
    <location>
        <begin position="958"/>
        <end position="1233"/>
    </location>
</feature>
<dbReference type="GO" id="GO:0019867">
    <property type="term" value="C:outer membrane"/>
    <property type="evidence" value="ECO:0007669"/>
    <property type="project" value="InterPro"/>
</dbReference>
<dbReference type="EMBL" id="JACIDT010000009">
    <property type="protein sequence ID" value="MBB3927089.1"/>
    <property type="molecule type" value="Genomic_DNA"/>
</dbReference>
<keyword evidence="5" id="KW-1185">Reference proteome</keyword>
<evidence type="ECO:0000256" key="1">
    <source>
        <dbReference type="ARBA" id="ARBA00022729"/>
    </source>
</evidence>
<dbReference type="NCBIfam" id="TIGR01414">
    <property type="entry name" value="autotrans_barl"/>
    <property type="match status" value="1"/>
</dbReference>